<protein>
    <submittedName>
        <fullName evidence="1">Uncharacterized protein</fullName>
    </submittedName>
</protein>
<comment type="caution">
    <text evidence="1">The sequence shown here is derived from an EMBL/GenBank/DDBJ whole genome shotgun (WGS) entry which is preliminary data.</text>
</comment>
<organism evidence="1 2">
    <name type="scientific">Phrynosoma platyrhinos</name>
    <name type="common">Desert horned lizard</name>
    <dbReference type="NCBI Taxonomy" id="52577"/>
    <lineage>
        <taxon>Eukaryota</taxon>
        <taxon>Metazoa</taxon>
        <taxon>Chordata</taxon>
        <taxon>Craniata</taxon>
        <taxon>Vertebrata</taxon>
        <taxon>Euteleostomi</taxon>
        <taxon>Lepidosauria</taxon>
        <taxon>Squamata</taxon>
        <taxon>Bifurcata</taxon>
        <taxon>Unidentata</taxon>
        <taxon>Episquamata</taxon>
        <taxon>Toxicofera</taxon>
        <taxon>Iguania</taxon>
        <taxon>Phrynosomatidae</taxon>
        <taxon>Phrynosomatinae</taxon>
        <taxon>Phrynosoma</taxon>
    </lineage>
</organism>
<dbReference type="Proteomes" id="UP000826234">
    <property type="component" value="Unassembled WGS sequence"/>
</dbReference>
<evidence type="ECO:0000313" key="1">
    <source>
        <dbReference type="EMBL" id="KAH0630457.1"/>
    </source>
</evidence>
<keyword evidence="2" id="KW-1185">Reference proteome</keyword>
<evidence type="ECO:0000313" key="2">
    <source>
        <dbReference type="Proteomes" id="UP000826234"/>
    </source>
</evidence>
<reference evidence="1 2" key="1">
    <citation type="journal article" date="2022" name="Gigascience">
        <title>A chromosome-level genome assembly and annotation of the desert horned lizard, Phrynosoma platyrhinos, provides insight into chromosomal rearrangements among reptiles.</title>
        <authorList>
            <person name="Koochekian N."/>
            <person name="Ascanio A."/>
            <person name="Farleigh K."/>
            <person name="Card D.C."/>
            <person name="Schield D.R."/>
            <person name="Castoe T.A."/>
            <person name="Jezkova T."/>
        </authorList>
    </citation>
    <scope>NUCLEOTIDE SEQUENCE [LARGE SCALE GENOMIC DNA]</scope>
    <source>
        <strain evidence="1">NK-2021</strain>
    </source>
</reference>
<proteinExistence type="predicted"/>
<name>A0ABQ7TLX7_PHRPL</name>
<dbReference type="EMBL" id="JAIPUX010000439">
    <property type="protein sequence ID" value="KAH0630457.1"/>
    <property type="molecule type" value="Genomic_DNA"/>
</dbReference>
<accession>A0ABQ7TLX7</accession>
<sequence>MNSVGYVVDVSPKLEERLRILSATFFDLGEAANICKEKLEEVLIIDFGEQTLNTGNFGGLKEKGIFLMGDST</sequence>
<gene>
    <name evidence="1" type="ORF">JD844_013498</name>
</gene>